<organism evidence="1 2">
    <name type="scientific">Catenulispora pinistramenti</name>
    <dbReference type="NCBI Taxonomy" id="2705254"/>
    <lineage>
        <taxon>Bacteria</taxon>
        <taxon>Bacillati</taxon>
        <taxon>Actinomycetota</taxon>
        <taxon>Actinomycetes</taxon>
        <taxon>Catenulisporales</taxon>
        <taxon>Catenulisporaceae</taxon>
        <taxon>Catenulispora</taxon>
    </lineage>
</organism>
<dbReference type="Proteomes" id="UP000730482">
    <property type="component" value="Unassembled WGS sequence"/>
</dbReference>
<comment type="caution">
    <text evidence="1">The sequence shown here is derived from an EMBL/GenBank/DDBJ whole genome shotgun (WGS) entry which is preliminary data.</text>
</comment>
<keyword evidence="2" id="KW-1185">Reference proteome</keyword>
<sequence length="53" mass="5520">MHGQAVLKVNGGEYEAVELCEKGLVARAALVSGWTVAARVPEEGSEPVVELIG</sequence>
<protein>
    <submittedName>
        <fullName evidence="1">Uncharacterized protein</fullName>
    </submittedName>
</protein>
<name>A0ABS5L6W4_9ACTN</name>
<proteinExistence type="predicted"/>
<evidence type="ECO:0000313" key="2">
    <source>
        <dbReference type="Proteomes" id="UP000730482"/>
    </source>
</evidence>
<accession>A0ABS5L6W4</accession>
<evidence type="ECO:0000313" key="1">
    <source>
        <dbReference type="EMBL" id="MBS2554088.1"/>
    </source>
</evidence>
<dbReference type="RefSeq" id="WP_212021257.1">
    <property type="nucleotide sequence ID" value="NZ_JAAFYZ010000318.1"/>
</dbReference>
<gene>
    <name evidence="1" type="ORF">KGQ19_45270</name>
</gene>
<reference evidence="1 2" key="1">
    <citation type="submission" date="2020-02" db="EMBL/GenBank/DDBJ databases">
        <title>Acidophilic actinobacteria isolated from forest soil.</title>
        <authorList>
            <person name="Golinska P."/>
        </authorList>
    </citation>
    <scope>NUCLEOTIDE SEQUENCE [LARGE SCALE GENOMIC DNA]</scope>
    <source>
        <strain evidence="1 2">NL8</strain>
    </source>
</reference>
<dbReference type="EMBL" id="JAAFYZ010000318">
    <property type="protein sequence ID" value="MBS2554088.1"/>
    <property type="molecule type" value="Genomic_DNA"/>
</dbReference>